<reference evidence="2 3" key="1">
    <citation type="submission" date="2023-01" db="EMBL/GenBank/DDBJ databases">
        <title>Analysis of 21 Apiospora genomes using comparative genomics revels a genus with tremendous synthesis potential of carbohydrate active enzymes and secondary metabolites.</title>
        <authorList>
            <person name="Sorensen T."/>
        </authorList>
    </citation>
    <scope>NUCLEOTIDE SEQUENCE [LARGE SCALE GENOMIC DNA]</scope>
    <source>
        <strain evidence="2 3">CBS 20057</strain>
    </source>
</reference>
<accession>A0ABR1S865</accession>
<sequence length="183" mass="18792">MQTVFHLVVALLGFCIAVASSLPLADGVLSSTAQELGSPSLPTANIAQGTPDKRASSNITKVDEDAGGAYTCFGKLEALPSDCSTLVASLAKNTGTIYADAHQCVGFTSGACVAKWCSNEDSELQVGAEWFASQVSLLSGCTSGSQNGVMAPCSDDSFQGSCAWWQIWLQSPNALETQGGGGD</sequence>
<dbReference type="EMBL" id="JAQQWI010000007">
    <property type="protein sequence ID" value="KAK8027978.1"/>
    <property type="molecule type" value="Genomic_DNA"/>
</dbReference>
<gene>
    <name evidence="2" type="ORF">PG991_005034</name>
</gene>
<evidence type="ECO:0008006" key="4">
    <source>
        <dbReference type="Google" id="ProtNLM"/>
    </source>
</evidence>
<keyword evidence="1" id="KW-0732">Signal</keyword>
<organism evidence="2 3">
    <name type="scientific">Apiospora marii</name>
    <dbReference type="NCBI Taxonomy" id="335849"/>
    <lineage>
        <taxon>Eukaryota</taxon>
        <taxon>Fungi</taxon>
        <taxon>Dikarya</taxon>
        <taxon>Ascomycota</taxon>
        <taxon>Pezizomycotina</taxon>
        <taxon>Sordariomycetes</taxon>
        <taxon>Xylariomycetidae</taxon>
        <taxon>Amphisphaeriales</taxon>
        <taxon>Apiosporaceae</taxon>
        <taxon>Apiospora</taxon>
    </lineage>
</organism>
<evidence type="ECO:0000313" key="3">
    <source>
        <dbReference type="Proteomes" id="UP001396898"/>
    </source>
</evidence>
<protein>
    <recommendedName>
        <fullName evidence="4">Secreted protein</fullName>
    </recommendedName>
</protein>
<proteinExistence type="predicted"/>
<feature type="signal peptide" evidence="1">
    <location>
        <begin position="1"/>
        <end position="21"/>
    </location>
</feature>
<evidence type="ECO:0000256" key="1">
    <source>
        <dbReference type="SAM" id="SignalP"/>
    </source>
</evidence>
<evidence type="ECO:0000313" key="2">
    <source>
        <dbReference type="EMBL" id="KAK8027978.1"/>
    </source>
</evidence>
<dbReference type="Proteomes" id="UP001396898">
    <property type="component" value="Unassembled WGS sequence"/>
</dbReference>
<name>A0ABR1S865_9PEZI</name>
<comment type="caution">
    <text evidence="2">The sequence shown here is derived from an EMBL/GenBank/DDBJ whole genome shotgun (WGS) entry which is preliminary data.</text>
</comment>
<keyword evidence="3" id="KW-1185">Reference proteome</keyword>
<feature type="chain" id="PRO_5046973739" description="Secreted protein" evidence="1">
    <location>
        <begin position="22"/>
        <end position="183"/>
    </location>
</feature>